<dbReference type="SUPFAM" id="SSF52096">
    <property type="entry name" value="ClpP/crotonase"/>
    <property type="match status" value="1"/>
</dbReference>
<dbReference type="CDD" id="cd06558">
    <property type="entry name" value="crotonase-like"/>
    <property type="match status" value="1"/>
</dbReference>
<dbReference type="Pfam" id="PF00378">
    <property type="entry name" value="ECH_1"/>
    <property type="match status" value="1"/>
</dbReference>
<dbReference type="InterPro" id="IPR029045">
    <property type="entry name" value="ClpP/crotonase-like_dom_sf"/>
</dbReference>
<dbReference type="InterPro" id="IPR001753">
    <property type="entry name" value="Enoyl-CoA_hydra/iso"/>
</dbReference>
<evidence type="ECO:0000313" key="1">
    <source>
        <dbReference type="EMBL" id="SFC93996.1"/>
    </source>
</evidence>
<protein>
    <submittedName>
        <fullName evidence="1">Enoyl-CoA hydratase/carnithine racemase</fullName>
    </submittedName>
</protein>
<dbReference type="GO" id="GO:0004165">
    <property type="term" value="F:delta(3)-delta(2)-enoyl-CoA isomerase activity"/>
    <property type="evidence" value="ECO:0007669"/>
    <property type="project" value="TreeGrafter"/>
</dbReference>
<dbReference type="RefSeq" id="WP_091126259.1">
    <property type="nucleotide sequence ID" value="NZ_FOLB01000015.1"/>
</dbReference>
<dbReference type="STRING" id="574651.SAMN04487968_11534"/>
<gene>
    <name evidence="1" type="ORF">SAMN04487968_11534</name>
</gene>
<sequence>MPTLANRDGVHVLHLGDDENRLSPDWIRSVDAALDEVVESPAPLVTIGGDKFYSTGLDFELVQGNPDEHPAHTRRIEALLARVLTLPVPTVAAVSGHAFGAGAMLAASHDWRVMRADRGYFCLPEVDLGVAFSAGMVALLQAKLTPRTAVAVMTTGQRFTGTAALAAGIVDDIAPAADLLGTAVARVRSLVGKDPEALGTIKATMYAAVVERLAAETTFDRAG</sequence>
<dbReference type="PANTHER" id="PTHR11941">
    <property type="entry name" value="ENOYL-COA HYDRATASE-RELATED"/>
    <property type="match status" value="1"/>
</dbReference>
<proteinExistence type="predicted"/>
<dbReference type="OrthoDB" id="3567227at2"/>
<evidence type="ECO:0000313" key="2">
    <source>
        <dbReference type="Proteomes" id="UP000198832"/>
    </source>
</evidence>
<dbReference type="Gene3D" id="3.90.226.10">
    <property type="entry name" value="2-enoyl-CoA Hydratase, Chain A, domain 1"/>
    <property type="match status" value="1"/>
</dbReference>
<dbReference type="GO" id="GO:0006635">
    <property type="term" value="P:fatty acid beta-oxidation"/>
    <property type="evidence" value="ECO:0007669"/>
    <property type="project" value="TreeGrafter"/>
</dbReference>
<organism evidence="1 2">
    <name type="scientific">Nocardioides terrae</name>
    <dbReference type="NCBI Taxonomy" id="574651"/>
    <lineage>
        <taxon>Bacteria</taxon>
        <taxon>Bacillati</taxon>
        <taxon>Actinomycetota</taxon>
        <taxon>Actinomycetes</taxon>
        <taxon>Propionibacteriales</taxon>
        <taxon>Nocardioidaceae</taxon>
        <taxon>Nocardioides</taxon>
    </lineage>
</organism>
<reference evidence="1 2" key="1">
    <citation type="submission" date="2016-10" db="EMBL/GenBank/DDBJ databases">
        <authorList>
            <person name="de Groot N.N."/>
        </authorList>
    </citation>
    <scope>NUCLEOTIDE SEQUENCE [LARGE SCALE GENOMIC DNA]</scope>
    <source>
        <strain evidence="1 2">CGMCC 1.7056</strain>
    </source>
</reference>
<dbReference type="Proteomes" id="UP000198832">
    <property type="component" value="Unassembled WGS sequence"/>
</dbReference>
<dbReference type="EMBL" id="FOLB01000015">
    <property type="protein sequence ID" value="SFC93996.1"/>
    <property type="molecule type" value="Genomic_DNA"/>
</dbReference>
<dbReference type="PANTHER" id="PTHR11941:SF75">
    <property type="entry name" value="ENOYL-COA HYDRATASE_ISOMERASE FAMILY PROTEIN"/>
    <property type="match status" value="1"/>
</dbReference>
<name>A0A1I1N9F4_9ACTN</name>
<dbReference type="AlphaFoldDB" id="A0A1I1N9F4"/>
<keyword evidence="2" id="KW-1185">Reference proteome</keyword>
<accession>A0A1I1N9F4</accession>